<dbReference type="AlphaFoldDB" id="A0A409VV48"/>
<feature type="transmembrane region" description="Helical" evidence="1">
    <location>
        <begin position="135"/>
        <end position="153"/>
    </location>
</feature>
<dbReference type="OrthoDB" id="3351617at2759"/>
<feature type="non-terminal residue" evidence="2">
    <location>
        <position position="191"/>
    </location>
</feature>
<feature type="transmembrane region" description="Helical" evidence="1">
    <location>
        <begin position="101"/>
        <end position="123"/>
    </location>
</feature>
<feature type="transmembrane region" description="Helical" evidence="1">
    <location>
        <begin position="15"/>
        <end position="34"/>
    </location>
</feature>
<accession>A0A409VV48</accession>
<name>A0A409VV48_9AGAR</name>
<comment type="caution">
    <text evidence="2">The sequence shown here is derived from an EMBL/GenBank/DDBJ whole genome shotgun (WGS) entry which is preliminary data.</text>
</comment>
<reference evidence="2 3" key="1">
    <citation type="journal article" date="2018" name="Evol. Lett.">
        <title>Horizontal gene cluster transfer increased hallucinogenic mushroom diversity.</title>
        <authorList>
            <person name="Reynolds H.T."/>
            <person name="Vijayakumar V."/>
            <person name="Gluck-Thaler E."/>
            <person name="Korotkin H.B."/>
            <person name="Matheny P.B."/>
            <person name="Slot J.C."/>
        </authorList>
    </citation>
    <scope>NUCLEOTIDE SEQUENCE [LARGE SCALE GENOMIC DNA]</scope>
    <source>
        <strain evidence="2 3">SRW20</strain>
    </source>
</reference>
<keyword evidence="1" id="KW-0812">Transmembrane</keyword>
<feature type="transmembrane region" description="Helical" evidence="1">
    <location>
        <begin position="54"/>
        <end position="81"/>
    </location>
</feature>
<keyword evidence="1" id="KW-1133">Transmembrane helix</keyword>
<dbReference type="InParanoid" id="A0A409VV48"/>
<keyword evidence="1" id="KW-0472">Membrane</keyword>
<organism evidence="2 3">
    <name type="scientific">Gymnopilus dilepis</name>
    <dbReference type="NCBI Taxonomy" id="231916"/>
    <lineage>
        <taxon>Eukaryota</taxon>
        <taxon>Fungi</taxon>
        <taxon>Dikarya</taxon>
        <taxon>Basidiomycota</taxon>
        <taxon>Agaricomycotina</taxon>
        <taxon>Agaricomycetes</taxon>
        <taxon>Agaricomycetidae</taxon>
        <taxon>Agaricales</taxon>
        <taxon>Agaricineae</taxon>
        <taxon>Hymenogastraceae</taxon>
        <taxon>Gymnopilus</taxon>
    </lineage>
</organism>
<dbReference type="EMBL" id="NHYE01005552">
    <property type="protein sequence ID" value="PPQ70119.1"/>
    <property type="molecule type" value="Genomic_DNA"/>
</dbReference>
<feature type="transmembrane region" description="Helical" evidence="1">
    <location>
        <begin position="173"/>
        <end position="190"/>
    </location>
</feature>
<proteinExistence type="predicted"/>
<keyword evidence="3" id="KW-1185">Reference proteome</keyword>
<gene>
    <name evidence="2" type="ORF">CVT26_013404</name>
</gene>
<protein>
    <submittedName>
        <fullName evidence="2">Uncharacterized protein</fullName>
    </submittedName>
</protein>
<evidence type="ECO:0000313" key="3">
    <source>
        <dbReference type="Proteomes" id="UP000284706"/>
    </source>
</evidence>
<sequence>MANAQHPTLAVEQSIYASIVLSSVLYGLLIYMVFHSYYILKGLAEDDFRWRQFYIYYGFIQLFLVTLRSALNAVTGQLMWIDHRNVSGGPFAYYITLSGNWYGISVVICAILSFALTDALLIYRCYIIWNCDWRIIVLPTLLFIGEIVMGILVPVEIAITKISFLQKSSTNLSVPWVSLTCALTTSITGLI</sequence>
<evidence type="ECO:0000313" key="2">
    <source>
        <dbReference type="EMBL" id="PPQ70119.1"/>
    </source>
</evidence>
<dbReference type="Proteomes" id="UP000284706">
    <property type="component" value="Unassembled WGS sequence"/>
</dbReference>
<evidence type="ECO:0000256" key="1">
    <source>
        <dbReference type="SAM" id="Phobius"/>
    </source>
</evidence>